<evidence type="ECO:0000313" key="2">
    <source>
        <dbReference type="Proteomes" id="UP000238479"/>
    </source>
</evidence>
<organism evidence="1 2">
    <name type="scientific">Rosa chinensis</name>
    <name type="common">China rose</name>
    <dbReference type="NCBI Taxonomy" id="74649"/>
    <lineage>
        <taxon>Eukaryota</taxon>
        <taxon>Viridiplantae</taxon>
        <taxon>Streptophyta</taxon>
        <taxon>Embryophyta</taxon>
        <taxon>Tracheophyta</taxon>
        <taxon>Spermatophyta</taxon>
        <taxon>Magnoliopsida</taxon>
        <taxon>eudicotyledons</taxon>
        <taxon>Gunneridae</taxon>
        <taxon>Pentapetalae</taxon>
        <taxon>rosids</taxon>
        <taxon>fabids</taxon>
        <taxon>Rosales</taxon>
        <taxon>Rosaceae</taxon>
        <taxon>Rosoideae</taxon>
        <taxon>Rosoideae incertae sedis</taxon>
        <taxon>Rosa</taxon>
    </lineage>
</organism>
<dbReference type="EMBL" id="PDCK01000040">
    <property type="protein sequence ID" value="PRQ48982.1"/>
    <property type="molecule type" value="Genomic_DNA"/>
</dbReference>
<proteinExistence type="predicted"/>
<protein>
    <submittedName>
        <fullName evidence="1">Uncharacterized protein</fullName>
    </submittedName>
</protein>
<dbReference type="AlphaFoldDB" id="A0A2P6RRB9"/>
<name>A0A2P6RRB9_ROSCH</name>
<accession>A0A2P6RRB9</accession>
<sequence>MLFLSLGCSWWRENSLEGTLFWIGWKSCWCITFYEDLLVHSI</sequence>
<evidence type="ECO:0000313" key="1">
    <source>
        <dbReference type="EMBL" id="PRQ48982.1"/>
    </source>
</evidence>
<comment type="caution">
    <text evidence="1">The sequence shown here is derived from an EMBL/GenBank/DDBJ whole genome shotgun (WGS) entry which is preliminary data.</text>
</comment>
<dbReference type="Proteomes" id="UP000238479">
    <property type="component" value="Chromosome 2"/>
</dbReference>
<dbReference type="Gramene" id="PRQ48982">
    <property type="protein sequence ID" value="PRQ48982"/>
    <property type="gene ID" value="RchiOBHm_Chr2g0116811"/>
</dbReference>
<gene>
    <name evidence="1" type="ORF">RchiOBHm_Chr2g0116811</name>
</gene>
<keyword evidence="2" id="KW-1185">Reference proteome</keyword>
<reference evidence="1 2" key="1">
    <citation type="journal article" date="2018" name="Nat. Genet.">
        <title>The Rosa genome provides new insights in the design of modern roses.</title>
        <authorList>
            <person name="Bendahmane M."/>
        </authorList>
    </citation>
    <scope>NUCLEOTIDE SEQUENCE [LARGE SCALE GENOMIC DNA]</scope>
    <source>
        <strain evidence="2">cv. Old Blush</strain>
    </source>
</reference>